<gene>
    <name evidence="5" type="ORF">ILEXP_LOCUS49979</name>
</gene>
<evidence type="ECO:0000256" key="4">
    <source>
        <dbReference type="SAM" id="MobiDB-lite"/>
    </source>
</evidence>
<feature type="repeat" description="PPR" evidence="3">
    <location>
        <begin position="349"/>
        <end position="383"/>
    </location>
</feature>
<evidence type="ECO:0000313" key="5">
    <source>
        <dbReference type="EMBL" id="CAK9180025.1"/>
    </source>
</evidence>
<accession>A0ABC8UG72</accession>
<feature type="repeat" description="PPR" evidence="3">
    <location>
        <begin position="136"/>
        <end position="170"/>
    </location>
</feature>
<dbReference type="NCBIfam" id="TIGR00756">
    <property type="entry name" value="PPR"/>
    <property type="match status" value="2"/>
</dbReference>
<evidence type="ECO:0000256" key="3">
    <source>
        <dbReference type="PROSITE-ProRule" id="PRU00708"/>
    </source>
</evidence>
<comment type="similarity">
    <text evidence="1">Belongs to the PPR family. P subfamily.</text>
</comment>
<dbReference type="Pfam" id="PF12854">
    <property type="entry name" value="PPR_1"/>
    <property type="match status" value="1"/>
</dbReference>
<evidence type="ECO:0000313" key="6">
    <source>
        <dbReference type="Proteomes" id="UP001642360"/>
    </source>
</evidence>
<protein>
    <recommendedName>
        <fullName evidence="7">Pentatricopeptide repeat-containing protein</fullName>
    </recommendedName>
</protein>
<dbReference type="Proteomes" id="UP001642360">
    <property type="component" value="Unassembled WGS sequence"/>
</dbReference>
<keyword evidence="6" id="KW-1185">Reference proteome</keyword>
<dbReference type="Pfam" id="PF13041">
    <property type="entry name" value="PPR_2"/>
    <property type="match status" value="1"/>
</dbReference>
<reference evidence="5 6" key="1">
    <citation type="submission" date="2024-02" db="EMBL/GenBank/DDBJ databases">
        <authorList>
            <person name="Vignale AGUSTIN F."/>
            <person name="Sosa J E."/>
            <person name="Modenutti C."/>
        </authorList>
    </citation>
    <scope>NUCLEOTIDE SEQUENCE [LARGE SCALE GENOMIC DNA]</scope>
</reference>
<dbReference type="AlphaFoldDB" id="A0ABC8UG72"/>
<keyword evidence="2" id="KW-0677">Repeat</keyword>
<feature type="repeat" description="PPR" evidence="3">
    <location>
        <begin position="314"/>
        <end position="348"/>
    </location>
</feature>
<evidence type="ECO:0008006" key="7">
    <source>
        <dbReference type="Google" id="ProtNLM"/>
    </source>
</evidence>
<dbReference type="PROSITE" id="PS51375">
    <property type="entry name" value="PPR"/>
    <property type="match status" value="4"/>
</dbReference>
<dbReference type="InterPro" id="IPR011990">
    <property type="entry name" value="TPR-like_helical_dom_sf"/>
</dbReference>
<dbReference type="InterPro" id="IPR002885">
    <property type="entry name" value="PPR_rpt"/>
</dbReference>
<feature type="repeat" description="PPR" evidence="3">
    <location>
        <begin position="244"/>
        <end position="278"/>
    </location>
</feature>
<evidence type="ECO:0000256" key="1">
    <source>
        <dbReference type="ARBA" id="ARBA00007626"/>
    </source>
</evidence>
<sequence>MEAISVNPTNSLSRVPLTHPPEEGKHPIHFPTYLETPGVSPRAKIFCEILIKTHLQDVETTLSSTGIASYPQVVEEVLKSSYGSPKAAMKFFGWAGSTHKHSLDSWKLMLDLLGKNQFFESMWDVIRSMKKEGLLSIDTFVAAFGIYCSAGRFKEALKAFDSMNDYGVQPNVVAVNYLLRGLCRQYYSTKNTLKFFGKIKKKKIDPDADSFTILLERWDKEGNVANAMKTLGEMVVRLGWSPKNVSTYEVFLNTLVRGNHASEAINFLKVMKGKNCLPASKFLSNALDILVKQNDSAHVIPLWDIMLSIGFVPNLIMYNAIIDLLCNNNDVDNAFRFLDEMVFYGAFPDALIYNKIFQCLIKNKKVCEAGKFFVEMIKNECPPTHSNCAAAITLLFAGDDPETAIEIWEYMVDNFVSPLDDSANALLIGLYKMGRLTDLRGFSENMLVRRINIYESTMGLLKIVFYKEGRSAQDIYDHLSRKWKNVPR</sequence>
<dbReference type="PANTHER" id="PTHR46128">
    <property type="entry name" value="MITOCHONDRIAL GROUP I INTRON SPLICING FACTOR CCM1"/>
    <property type="match status" value="1"/>
</dbReference>
<dbReference type="Pfam" id="PF01535">
    <property type="entry name" value="PPR"/>
    <property type="match status" value="1"/>
</dbReference>
<dbReference type="PANTHER" id="PTHR46128:SF324">
    <property type="entry name" value="PENTACOTRIPEPTIDE-REPEAT REGION OF PRORP DOMAIN-CONTAINING PROTEIN"/>
    <property type="match status" value="1"/>
</dbReference>
<feature type="region of interest" description="Disordered" evidence="4">
    <location>
        <begin position="1"/>
        <end position="22"/>
    </location>
</feature>
<evidence type="ECO:0000256" key="2">
    <source>
        <dbReference type="ARBA" id="ARBA00022737"/>
    </source>
</evidence>
<comment type="caution">
    <text evidence="5">The sequence shown here is derived from an EMBL/GenBank/DDBJ whole genome shotgun (WGS) entry which is preliminary data.</text>
</comment>
<name>A0ABC8UG72_9AQUA</name>
<proteinExistence type="inferred from homology"/>
<dbReference type="InterPro" id="IPR050872">
    <property type="entry name" value="PPR_P_subfamily"/>
</dbReference>
<dbReference type="Gene3D" id="1.25.40.10">
    <property type="entry name" value="Tetratricopeptide repeat domain"/>
    <property type="match status" value="3"/>
</dbReference>
<dbReference type="EMBL" id="CAUOFW020007625">
    <property type="protein sequence ID" value="CAK9180025.1"/>
    <property type="molecule type" value="Genomic_DNA"/>
</dbReference>
<organism evidence="5 6">
    <name type="scientific">Ilex paraguariensis</name>
    <name type="common">yerba mate</name>
    <dbReference type="NCBI Taxonomy" id="185542"/>
    <lineage>
        <taxon>Eukaryota</taxon>
        <taxon>Viridiplantae</taxon>
        <taxon>Streptophyta</taxon>
        <taxon>Embryophyta</taxon>
        <taxon>Tracheophyta</taxon>
        <taxon>Spermatophyta</taxon>
        <taxon>Magnoliopsida</taxon>
        <taxon>eudicotyledons</taxon>
        <taxon>Gunneridae</taxon>
        <taxon>Pentapetalae</taxon>
        <taxon>asterids</taxon>
        <taxon>campanulids</taxon>
        <taxon>Aquifoliales</taxon>
        <taxon>Aquifoliaceae</taxon>
        <taxon>Ilex</taxon>
    </lineage>
</organism>
<feature type="compositionally biased region" description="Polar residues" evidence="4">
    <location>
        <begin position="1"/>
        <end position="13"/>
    </location>
</feature>